<keyword evidence="3" id="KW-0677">Repeat</keyword>
<dbReference type="OrthoDB" id="10027144at2759"/>
<keyword evidence="4 5" id="KW-0694">RNA-binding</keyword>
<dbReference type="PANTHER" id="PTHR10627">
    <property type="entry name" value="SCP160"/>
    <property type="match status" value="1"/>
</dbReference>
<dbReference type="CDD" id="cd22408">
    <property type="entry name" value="KH-I_Vigilin_rpt4"/>
    <property type="match status" value="1"/>
</dbReference>
<evidence type="ECO:0000256" key="3">
    <source>
        <dbReference type="ARBA" id="ARBA00022737"/>
    </source>
</evidence>
<evidence type="ECO:0000256" key="4">
    <source>
        <dbReference type="ARBA" id="ARBA00022884"/>
    </source>
</evidence>
<dbReference type="Pfam" id="PF00013">
    <property type="entry name" value="KH_1"/>
    <property type="match status" value="5"/>
</dbReference>
<evidence type="ECO:0000259" key="7">
    <source>
        <dbReference type="SMART" id="SM00322"/>
    </source>
</evidence>
<feature type="domain" description="K Homology" evidence="7">
    <location>
        <begin position="628"/>
        <end position="696"/>
    </location>
</feature>
<dbReference type="EMBL" id="LT554871">
    <property type="protein sequence ID" value="SAM07940.1"/>
    <property type="molecule type" value="Genomic_DNA"/>
</dbReference>
<dbReference type="STRING" id="4829.A0A170AQ83"/>
<feature type="region of interest" description="Disordered" evidence="6">
    <location>
        <begin position="891"/>
        <end position="921"/>
    </location>
</feature>
<dbReference type="Pfam" id="PF24668">
    <property type="entry name" value="KH_Vigilin"/>
    <property type="match status" value="1"/>
</dbReference>
<proteinExistence type="predicted"/>
<dbReference type="SUPFAM" id="SSF54791">
    <property type="entry name" value="Eukaryotic type KH-domain (KH-domain type I)"/>
    <property type="match status" value="6"/>
</dbReference>
<dbReference type="OMA" id="HIPSEAH"/>
<feature type="compositionally biased region" description="Low complexity" evidence="6">
    <location>
        <begin position="70"/>
        <end position="80"/>
    </location>
</feature>
<dbReference type="Gene3D" id="3.30.1370.10">
    <property type="entry name" value="K Homology domain, type 1"/>
    <property type="match status" value="7"/>
</dbReference>
<evidence type="ECO:0000256" key="1">
    <source>
        <dbReference type="ARBA" id="ARBA00004496"/>
    </source>
</evidence>
<gene>
    <name evidence="8" type="primary">ABSGL_13598.1 scaffold 14267</name>
</gene>
<dbReference type="InParanoid" id="A0A170AQ83"/>
<protein>
    <recommendedName>
        <fullName evidence="7">K Homology domain-containing protein</fullName>
    </recommendedName>
</protein>
<feature type="compositionally biased region" description="Basic and acidic residues" evidence="6">
    <location>
        <begin position="891"/>
        <end position="900"/>
    </location>
</feature>
<feature type="domain" description="K Homology" evidence="7">
    <location>
        <begin position="223"/>
        <end position="300"/>
    </location>
</feature>
<keyword evidence="2" id="KW-0963">Cytoplasm</keyword>
<name>A0A170AQ83_ABSGL</name>
<dbReference type="AlphaFoldDB" id="A0A170AQ83"/>
<evidence type="ECO:0000256" key="5">
    <source>
        <dbReference type="PROSITE-ProRule" id="PRU00117"/>
    </source>
</evidence>
<keyword evidence="9" id="KW-1185">Reference proteome</keyword>
<dbReference type="PANTHER" id="PTHR10627:SF31">
    <property type="entry name" value="DODECA-SATELLITE-BINDING PROTEIN 1, ISOFORM A"/>
    <property type="match status" value="1"/>
</dbReference>
<feature type="domain" description="K Homology" evidence="7">
    <location>
        <begin position="705"/>
        <end position="790"/>
    </location>
</feature>
<feature type="domain" description="K Homology" evidence="7">
    <location>
        <begin position="302"/>
        <end position="382"/>
    </location>
</feature>
<evidence type="ECO:0000313" key="8">
    <source>
        <dbReference type="EMBL" id="SAM07940.1"/>
    </source>
</evidence>
<feature type="domain" description="K Homology" evidence="7">
    <location>
        <begin position="794"/>
        <end position="876"/>
    </location>
</feature>
<dbReference type="Pfam" id="PF22952">
    <property type="entry name" value="KH_11"/>
    <property type="match status" value="1"/>
</dbReference>
<evidence type="ECO:0000256" key="2">
    <source>
        <dbReference type="ARBA" id="ARBA00022490"/>
    </source>
</evidence>
<evidence type="ECO:0000313" key="9">
    <source>
        <dbReference type="Proteomes" id="UP000078561"/>
    </source>
</evidence>
<accession>A0A170AQ83</accession>
<organism evidence="8">
    <name type="scientific">Absidia glauca</name>
    <name type="common">Pin mould</name>
    <dbReference type="NCBI Taxonomy" id="4829"/>
    <lineage>
        <taxon>Eukaryota</taxon>
        <taxon>Fungi</taxon>
        <taxon>Fungi incertae sedis</taxon>
        <taxon>Mucoromycota</taxon>
        <taxon>Mucoromycotina</taxon>
        <taxon>Mucoromycetes</taxon>
        <taxon>Mucorales</taxon>
        <taxon>Cunninghamellaceae</taxon>
        <taxon>Absidia</taxon>
    </lineage>
</organism>
<dbReference type="PROSITE" id="PS50084">
    <property type="entry name" value="KH_TYPE_1"/>
    <property type="match status" value="5"/>
</dbReference>
<feature type="region of interest" description="Disordered" evidence="6">
    <location>
        <begin position="58"/>
        <end position="150"/>
    </location>
</feature>
<dbReference type="InterPro" id="IPR004088">
    <property type="entry name" value="KH_dom_type_1"/>
</dbReference>
<feature type="domain" description="K Homology" evidence="7">
    <location>
        <begin position="387"/>
        <end position="455"/>
    </location>
</feature>
<feature type="domain" description="K Homology" evidence="7">
    <location>
        <begin position="542"/>
        <end position="624"/>
    </location>
</feature>
<feature type="compositionally biased region" description="Low complexity" evidence="6">
    <location>
        <begin position="902"/>
        <end position="913"/>
    </location>
</feature>
<dbReference type="Proteomes" id="UP000078561">
    <property type="component" value="Unassembled WGS sequence"/>
</dbReference>
<dbReference type="SMART" id="SM00322">
    <property type="entry name" value="KH"/>
    <property type="match status" value="7"/>
</dbReference>
<dbReference type="FunCoup" id="A0A170AQ83">
    <property type="interactions" value="345"/>
</dbReference>
<dbReference type="InterPro" id="IPR057778">
    <property type="entry name" value="KH_Vigilin_N"/>
</dbReference>
<sequence length="921" mass="100025">MDSSEQQVPLSDLPPSAQLARLHAQAKTENNVEVEEPIVPSRNDPVVVENSMFAEPLIAGDYPTPIGQQPVKKPAPTTSAPKKKDTNLDLSSESAFPTLSSGSPRPPVIAPGWSSAASRIKSRPATTQQQQQKKRAPASGGVSSSGPSITDVLELPANQQISNQPNKPLGFKSAADVIQQVINRTGTNIIASTNRSGTTTFLIQGATPDVARAKRELVSGLVVKNTVEMAVPASVRRFIIGTKGKTLQQIEQVSSTRINIPPRKDDEVLDEESDESVNLTIVGDVAGIKIAKAEIEKIVSEKAAKQTIKLDQFDPRFHLFLAGPQNSTIKALEEEYKVKIQMPPFVNVTEIEESDFVHYPILVIGDKEPLVLAKQALETHYADLQKTTRTAAIGIPKRQHKYFLDKNGATVKEILEKSGCTVELPSLNDSSDNVTIRGPEKRLLSGLTLVMEMAQAVHVNVLDLADLHKNAPNPLQHGQHIIKYLMHKDSLKVIESEHRVQIGVPRGQELEKSVSLEFVSNNETSASEAYKAGYDLCRALTPDHFATVEIESHLHRHINLRRTKQIQSIKSRHGVAILFPEEKTDSSTVLVVAQNKNNEDGESAVAGPQDALAAAVADLQKIAADSSDIVSKSVSVPAKYHSLINGPRGTTLNAILGGDETTVTVRFGGAHENDIVIRGLNSEVKRAINEIEKIHVAAKNDEFVTSYTTEFSIPTAYSAHVIGKSGVNINKLKEDLGVKIDIGDSNKASSEGGFEAVKTKRSKEQAVKVVIQGIKINVEAAKDRVSALVATLADQVTLNLNVPKEFHRFLIGPNGRYVKKLEDKYNVFVKFPRGNNNNNVNGDESPIPGGNPDIITIRGGKKDAAAAKEELTELYEYERDELVKRKEREANYRQAEEKRKAAAAAAAAAAPAASTTEQETS</sequence>
<dbReference type="InterPro" id="IPR036612">
    <property type="entry name" value="KH_dom_type_1_sf"/>
</dbReference>
<dbReference type="InterPro" id="IPR054548">
    <property type="entry name" value="SCP160-like_KH"/>
</dbReference>
<dbReference type="InterPro" id="IPR004087">
    <property type="entry name" value="KH_dom"/>
</dbReference>
<feature type="compositionally biased region" description="Polar residues" evidence="6">
    <location>
        <begin position="88"/>
        <end position="103"/>
    </location>
</feature>
<feature type="compositionally biased region" description="Low complexity" evidence="6">
    <location>
        <begin position="123"/>
        <end position="148"/>
    </location>
</feature>
<dbReference type="GO" id="GO:0003729">
    <property type="term" value="F:mRNA binding"/>
    <property type="evidence" value="ECO:0007669"/>
    <property type="project" value="TreeGrafter"/>
</dbReference>
<comment type="subcellular location">
    <subcellularLocation>
        <location evidence="1">Cytoplasm</location>
    </subcellularLocation>
</comment>
<evidence type="ECO:0000256" key="6">
    <source>
        <dbReference type="SAM" id="MobiDB-lite"/>
    </source>
</evidence>
<reference evidence="8" key="1">
    <citation type="submission" date="2016-04" db="EMBL/GenBank/DDBJ databases">
        <authorList>
            <person name="Evans L.H."/>
            <person name="Alamgir A."/>
            <person name="Owens N."/>
            <person name="Weber N.D."/>
            <person name="Virtaneva K."/>
            <person name="Barbian K."/>
            <person name="Babar A."/>
            <person name="Rosenke K."/>
        </authorList>
    </citation>
    <scope>NUCLEOTIDE SEQUENCE [LARGE SCALE GENOMIC DNA]</scope>
    <source>
        <strain evidence="8">CBS 101.48</strain>
    </source>
</reference>